<protein>
    <submittedName>
        <fullName evidence="1">Uncharacterized protein</fullName>
    </submittedName>
</protein>
<dbReference type="EMBL" id="KZ293461">
    <property type="protein sequence ID" value="PBK63009.1"/>
    <property type="molecule type" value="Genomic_DNA"/>
</dbReference>
<accession>A0A2H3AW92</accession>
<dbReference type="Proteomes" id="UP000218334">
    <property type="component" value="Unassembled WGS sequence"/>
</dbReference>
<sequence length="98" mass="10577">MDVCYIIWIWRLAGDMDRSTGNRISGYISRRQAHIPGIASSLHEFTPSSQPSRDPYLGAIILAIGLNPSTPLVTVPTVSVASQACELLRRSTSPGAPI</sequence>
<proteinExistence type="predicted"/>
<name>A0A2H3AW92_9AGAR</name>
<organism evidence="1 2">
    <name type="scientific">Armillaria solidipes</name>
    <dbReference type="NCBI Taxonomy" id="1076256"/>
    <lineage>
        <taxon>Eukaryota</taxon>
        <taxon>Fungi</taxon>
        <taxon>Dikarya</taxon>
        <taxon>Basidiomycota</taxon>
        <taxon>Agaricomycotina</taxon>
        <taxon>Agaricomycetes</taxon>
        <taxon>Agaricomycetidae</taxon>
        <taxon>Agaricales</taxon>
        <taxon>Marasmiineae</taxon>
        <taxon>Physalacriaceae</taxon>
        <taxon>Armillaria</taxon>
    </lineage>
</organism>
<gene>
    <name evidence="1" type="ORF">ARMSODRAFT_549839</name>
</gene>
<dbReference type="AlphaFoldDB" id="A0A2H3AW92"/>
<evidence type="ECO:0000313" key="2">
    <source>
        <dbReference type="Proteomes" id="UP000218334"/>
    </source>
</evidence>
<keyword evidence="2" id="KW-1185">Reference proteome</keyword>
<evidence type="ECO:0000313" key="1">
    <source>
        <dbReference type="EMBL" id="PBK63009.1"/>
    </source>
</evidence>
<reference evidence="2" key="1">
    <citation type="journal article" date="2017" name="Nat. Ecol. Evol.">
        <title>Genome expansion and lineage-specific genetic innovations in the forest pathogenic fungi Armillaria.</title>
        <authorList>
            <person name="Sipos G."/>
            <person name="Prasanna A.N."/>
            <person name="Walter M.C."/>
            <person name="O'Connor E."/>
            <person name="Balint B."/>
            <person name="Krizsan K."/>
            <person name="Kiss B."/>
            <person name="Hess J."/>
            <person name="Varga T."/>
            <person name="Slot J."/>
            <person name="Riley R."/>
            <person name="Boka B."/>
            <person name="Rigling D."/>
            <person name="Barry K."/>
            <person name="Lee J."/>
            <person name="Mihaltcheva S."/>
            <person name="LaButti K."/>
            <person name="Lipzen A."/>
            <person name="Waldron R."/>
            <person name="Moloney N.M."/>
            <person name="Sperisen C."/>
            <person name="Kredics L."/>
            <person name="Vagvoelgyi C."/>
            <person name="Patrignani A."/>
            <person name="Fitzpatrick D."/>
            <person name="Nagy I."/>
            <person name="Doyle S."/>
            <person name="Anderson J.B."/>
            <person name="Grigoriev I.V."/>
            <person name="Gueldener U."/>
            <person name="Muensterkoetter M."/>
            <person name="Nagy L.G."/>
        </authorList>
    </citation>
    <scope>NUCLEOTIDE SEQUENCE [LARGE SCALE GENOMIC DNA]</scope>
    <source>
        <strain evidence="2">28-4</strain>
    </source>
</reference>